<dbReference type="Gene3D" id="3.40.50.300">
    <property type="entry name" value="P-loop containing nucleotide triphosphate hydrolases"/>
    <property type="match status" value="2"/>
</dbReference>
<dbReference type="GO" id="GO:0005737">
    <property type="term" value="C:cytoplasm"/>
    <property type="evidence" value="ECO:0007669"/>
    <property type="project" value="TreeGrafter"/>
</dbReference>
<evidence type="ECO:0000256" key="2">
    <source>
        <dbReference type="ARBA" id="ARBA00022840"/>
    </source>
</evidence>
<gene>
    <name evidence="4" type="ORF">JYZ213_LOCUS25400</name>
    <name evidence="5" type="ORF">OXD698_LOCUS901</name>
</gene>
<dbReference type="Pfam" id="PF17871">
    <property type="entry name" value="AAA_lid_9"/>
    <property type="match status" value="1"/>
</dbReference>
<comment type="caution">
    <text evidence="5">The sequence shown here is derived from an EMBL/GenBank/DDBJ whole genome shotgun (WGS) entry which is preliminary data.</text>
</comment>
<evidence type="ECO:0000259" key="3">
    <source>
        <dbReference type="Pfam" id="PF17871"/>
    </source>
</evidence>
<dbReference type="InterPro" id="IPR041546">
    <property type="entry name" value="ClpA/ClpB_AAA_lid"/>
</dbReference>
<proteinExistence type="predicted"/>
<organism evidence="5 6">
    <name type="scientific">Adineta steineri</name>
    <dbReference type="NCBI Taxonomy" id="433720"/>
    <lineage>
        <taxon>Eukaryota</taxon>
        <taxon>Metazoa</taxon>
        <taxon>Spiralia</taxon>
        <taxon>Gnathifera</taxon>
        <taxon>Rotifera</taxon>
        <taxon>Eurotatoria</taxon>
        <taxon>Bdelloidea</taxon>
        <taxon>Adinetida</taxon>
        <taxon>Adinetidae</taxon>
        <taxon>Adineta</taxon>
    </lineage>
</organism>
<dbReference type="Proteomes" id="UP000663845">
    <property type="component" value="Unassembled WGS sequence"/>
</dbReference>
<sequence>MFLIFIRFVSVKQVHLQTAHTTGDTEIEKYFVLILKEIQNLCGTIVLFITDLVLLFNNKQIQNKNTMNLLKILFDHDKVHCIIGTRRWNEYSKYIETNPIFEKYFQYVLVKEPSVNECISILRGVKRLIKSDFDVVCLDLALVTAAELTNRYIPNPYSPEKTIDKYFTNL</sequence>
<accession>A0A818GLW4</accession>
<reference evidence="5" key="1">
    <citation type="submission" date="2021-02" db="EMBL/GenBank/DDBJ databases">
        <authorList>
            <person name="Nowell W R."/>
        </authorList>
    </citation>
    <scope>NUCLEOTIDE SEQUENCE</scope>
</reference>
<name>A0A818GLW4_9BILA</name>
<dbReference type="EMBL" id="CAJNOG010000324">
    <property type="protein sequence ID" value="CAF1174313.1"/>
    <property type="molecule type" value="Genomic_DNA"/>
</dbReference>
<dbReference type="InterPro" id="IPR050130">
    <property type="entry name" value="ClpA_ClpB"/>
</dbReference>
<dbReference type="PANTHER" id="PTHR11638:SF18">
    <property type="entry name" value="HEAT SHOCK PROTEIN 104"/>
    <property type="match status" value="1"/>
</dbReference>
<evidence type="ECO:0000313" key="6">
    <source>
        <dbReference type="Proteomes" id="UP000663844"/>
    </source>
</evidence>
<dbReference type="Proteomes" id="UP000663844">
    <property type="component" value="Unassembled WGS sequence"/>
</dbReference>
<dbReference type="PANTHER" id="PTHR11638">
    <property type="entry name" value="ATP-DEPENDENT CLP PROTEASE"/>
    <property type="match status" value="1"/>
</dbReference>
<dbReference type="GO" id="GO:0016887">
    <property type="term" value="F:ATP hydrolysis activity"/>
    <property type="evidence" value="ECO:0007669"/>
    <property type="project" value="TreeGrafter"/>
</dbReference>
<feature type="domain" description="ClpA/ClpB AAA lid" evidence="3">
    <location>
        <begin position="114"/>
        <end position="164"/>
    </location>
</feature>
<dbReference type="GO" id="GO:0005524">
    <property type="term" value="F:ATP binding"/>
    <property type="evidence" value="ECO:0007669"/>
    <property type="project" value="UniProtKB-KW"/>
</dbReference>
<evidence type="ECO:0000313" key="4">
    <source>
        <dbReference type="EMBL" id="CAF1174313.1"/>
    </source>
</evidence>
<dbReference type="AlphaFoldDB" id="A0A818GLW4"/>
<evidence type="ECO:0000256" key="1">
    <source>
        <dbReference type="ARBA" id="ARBA00022741"/>
    </source>
</evidence>
<dbReference type="EMBL" id="CAJOAZ010000024">
    <property type="protein sequence ID" value="CAF3493914.1"/>
    <property type="molecule type" value="Genomic_DNA"/>
</dbReference>
<keyword evidence="1" id="KW-0547">Nucleotide-binding</keyword>
<dbReference type="InterPro" id="IPR027417">
    <property type="entry name" value="P-loop_NTPase"/>
</dbReference>
<keyword evidence="2" id="KW-0067">ATP-binding</keyword>
<dbReference type="SUPFAM" id="SSF52540">
    <property type="entry name" value="P-loop containing nucleoside triphosphate hydrolases"/>
    <property type="match status" value="1"/>
</dbReference>
<protein>
    <recommendedName>
        <fullName evidence="3">ClpA/ClpB AAA lid domain-containing protein</fullName>
    </recommendedName>
</protein>
<dbReference type="GO" id="GO:0034605">
    <property type="term" value="P:cellular response to heat"/>
    <property type="evidence" value="ECO:0007669"/>
    <property type="project" value="TreeGrafter"/>
</dbReference>
<evidence type="ECO:0000313" key="5">
    <source>
        <dbReference type="EMBL" id="CAF3493914.1"/>
    </source>
</evidence>